<dbReference type="InterPro" id="IPR046234">
    <property type="entry name" value="DUF6267"/>
</dbReference>
<reference evidence="1" key="1">
    <citation type="submission" date="2018-05" db="EMBL/GenBank/DDBJ databases">
        <authorList>
            <person name="Lanie J.A."/>
            <person name="Ng W.-L."/>
            <person name="Kazmierczak K.M."/>
            <person name="Andrzejewski T.M."/>
            <person name="Davidsen T.M."/>
            <person name="Wayne K.J."/>
            <person name="Tettelin H."/>
            <person name="Glass J.I."/>
            <person name="Rusch D."/>
            <person name="Podicherti R."/>
            <person name="Tsui H.-C.T."/>
            <person name="Winkler M.E."/>
        </authorList>
    </citation>
    <scope>NUCLEOTIDE SEQUENCE</scope>
</reference>
<sequence length="404" mass="45172">MFTFDGFLTEEKNLHLEHLEDEVLNSGIVGTRGAINFLQSLRDMLAGNVKSSVNVTVKWDGAPAIFAGINPENGQFFVGTKGVFNKNAKINYSHDDIDRNHPSSGLNQKLKVALTELSKLGIKDVIQGDMMFTQDDLKKETIDGKQYITFQPNTIVYAIPVESASQILKSSMGIVFHTTYSGKTMEGMSASFNVNLRGLSKNAGVWFSDADYKDTSGTINFNKDETTDITNVLSAAGKTFRKIDANFLGQLSEDEKLKELIKTYNNTKVRAGEKITNTRKHTAGLIAYVYDKSKGEVEKVKRPQNKEIKQQNMDRLMKFFRSQSSKLVTIFDMQNLLVDAKDMIIRKLEKAKGVASTFVRTSKGYKVTQPEGFVAIDQVGKAVKLVDRLEFAHQNFNAAKNWTK</sequence>
<organism evidence="1">
    <name type="scientific">marine metagenome</name>
    <dbReference type="NCBI Taxonomy" id="408172"/>
    <lineage>
        <taxon>unclassified sequences</taxon>
        <taxon>metagenomes</taxon>
        <taxon>ecological metagenomes</taxon>
    </lineage>
</organism>
<name>A0A382FBS1_9ZZZZ</name>
<accession>A0A382FBS1</accession>
<gene>
    <name evidence="1" type="ORF">METZ01_LOCUS212355</name>
</gene>
<dbReference type="Pfam" id="PF19782">
    <property type="entry name" value="DUF6267"/>
    <property type="match status" value="1"/>
</dbReference>
<dbReference type="EMBL" id="UINC01048674">
    <property type="protein sequence ID" value="SVB59501.1"/>
    <property type="molecule type" value="Genomic_DNA"/>
</dbReference>
<evidence type="ECO:0000313" key="1">
    <source>
        <dbReference type="EMBL" id="SVB59501.1"/>
    </source>
</evidence>
<proteinExistence type="predicted"/>
<protein>
    <submittedName>
        <fullName evidence="1">Uncharacterized protein</fullName>
    </submittedName>
</protein>
<dbReference type="AlphaFoldDB" id="A0A382FBS1"/>